<dbReference type="RefSeq" id="WP_015345254.1">
    <property type="nucleotide sequence ID" value="NC_020124.1"/>
</dbReference>
<dbReference type="Proteomes" id="UP000018566">
    <property type="component" value="Plasmid pBMB0228"/>
</dbReference>
<sequence length="286" mass="32854">MKKIFLSSFNSNPYGLNASDYKNFDQLLNHTQVYILATEMINELTLAANILMFYGPGDNDHLEYEFNKIYNTYDLGSVFGPYYHIRANKVANPLLTDIKNVIQNMQYFLESTPGMLISPTLEKINKTISNLLDEIDLEFNKQNFIELCTEFNQGALQFYNTLLPIINTNSAYLTWMEQMKGTVKNIQVTLQAIYTQSPYLNYTLAWANHSLNDVFQSLNFNSFQKLQGSLHTILLELEKLTTVGSEYFNLDFNDGGIAVEASITLEDILIDWENIQNSIDTFLNLM</sequence>
<dbReference type="AlphaFoldDB" id="A0A9W3PDD3"/>
<dbReference type="EMBL" id="CP002486">
    <property type="protein sequence ID" value="AGC39286.1"/>
    <property type="molecule type" value="Genomic_DNA"/>
</dbReference>
<protein>
    <submittedName>
        <fullName evidence="1">R2-like protein</fullName>
    </submittedName>
</protein>
<evidence type="ECO:0000313" key="2">
    <source>
        <dbReference type="Proteomes" id="UP000018566"/>
    </source>
</evidence>
<organism evidence="1 2">
    <name type="scientific">Bacillus thuringiensis YBT-1518</name>
    <dbReference type="NCBI Taxonomy" id="529122"/>
    <lineage>
        <taxon>Bacteria</taxon>
        <taxon>Bacillati</taxon>
        <taxon>Bacillota</taxon>
        <taxon>Bacilli</taxon>
        <taxon>Bacillales</taxon>
        <taxon>Bacillaceae</taxon>
        <taxon>Bacillus</taxon>
        <taxon>Bacillus cereus group</taxon>
    </lineage>
</organism>
<reference evidence="1 2" key="1">
    <citation type="submission" date="2011-01" db="EMBL/GenBank/DDBJ databases">
        <authorList>
            <person name="Sun M."/>
            <person name="Guo S."/>
            <person name="Wang P."/>
        </authorList>
    </citation>
    <scope>NUCLEOTIDE SEQUENCE [LARGE SCALE GENOMIC DNA]</scope>
    <source>
        <strain evidence="1 2">YBT-1518</strain>
        <plasmid evidence="1 2">pBMB0228</plasmid>
    </source>
</reference>
<accession>A0A9W3PDD3</accession>
<dbReference type="KEGG" id="bthu:YBT1518_p00005"/>
<name>A0A9W3PDD3_BACTU</name>
<keyword evidence="1" id="KW-0614">Plasmid</keyword>
<geneLocation type="plasmid" evidence="1 2">
    <name>pBMB0228</name>
</geneLocation>
<evidence type="ECO:0000313" key="1">
    <source>
        <dbReference type="EMBL" id="AGC39286.1"/>
    </source>
</evidence>
<gene>
    <name evidence="1" type="ORF">YBT1518_p00005</name>
</gene>
<proteinExistence type="predicted"/>